<reference evidence="3 4" key="1">
    <citation type="journal article" date="2013" name="Genome Announc.">
        <title>Genome Sequence of the Sulfate-Reducing Bacterium Desulfotomaculum hydrothermale Lam5(T).</title>
        <authorList>
            <person name="Amin O."/>
            <person name="Fardeau M.L."/>
            <person name="Valette O."/>
            <person name="Hirschler-Rea A."/>
            <person name="Barbe V."/>
            <person name="Medigue C."/>
            <person name="Vacherie B."/>
            <person name="Ollivier B."/>
            <person name="Bertin P.N."/>
            <person name="Dolla A."/>
        </authorList>
    </citation>
    <scope>NUCLEOTIDE SEQUENCE [LARGE SCALE GENOMIC DNA]</scope>
    <source>
        <strain evidence="4">Lam5 / DSM 18033</strain>
    </source>
</reference>
<dbReference type="InterPro" id="IPR050400">
    <property type="entry name" value="Bact_Cytoskel_RodZ"/>
</dbReference>
<proteinExistence type="predicted"/>
<dbReference type="InterPro" id="IPR010982">
    <property type="entry name" value="Lambda_DNA-bd_dom_sf"/>
</dbReference>
<feature type="region of interest" description="Disordered" evidence="1">
    <location>
        <begin position="127"/>
        <end position="166"/>
    </location>
</feature>
<name>K8E139_9FIRM</name>
<dbReference type="SUPFAM" id="SSF47413">
    <property type="entry name" value="lambda repressor-like DNA-binding domains"/>
    <property type="match status" value="1"/>
</dbReference>
<dbReference type="InterPro" id="IPR025194">
    <property type="entry name" value="RodZ-like_C"/>
</dbReference>
<protein>
    <recommendedName>
        <fullName evidence="2">Cytoskeleton protein RodZ-like C-terminal domain-containing protein</fullName>
    </recommendedName>
</protein>
<feature type="compositionally biased region" description="Polar residues" evidence="1">
    <location>
        <begin position="135"/>
        <end position="163"/>
    </location>
</feature>
<dbReference type="STRING" id="1121428.DESHY_80066"/>
<dbReference type="Pfam" id="PF13413">
    <property type="entry name" value="HTH_25"/>
    <property type="match status" value="1"/>
</dbReference>
<dbReference type="OrthoDB" id="9797543at2"/>
<evidence type="ECO:0000313" key="3">
    <source>
        <dbReference type="EMBL" id="CCO09399.1"/>
    </source>
</evidence>
<evidence type="ECO:0000313" key="4">
    <source>
        <dbReference type="Proteomes" id="UP000009315"/>
    </source>
</evidence>
<dbReference type="eggNOG" id="COG1426">
    <property type="taxonomic scope" value="Bacteria"/>
</dbReference>
<organism evidence="3 4">
    <name type="scientific">Desulforamulus hydrothermalis Lam5 = DSM 18033</name>
    <dbReference type="NCBI Taxonomy" id="1121428"/>
    <lineage>
        <taxon>Bacteria</taxon>
        <taxon>Bacillati</taxon>
        <taxon>Bacillota</taxon>
        <taxon>Clostridia</taxon>
        <taxon>Eubacteriales</taxon>
        <taxon>Peptococcaceae</taxon>
        <taxon>Desulforamulus</taxon>
    </lineage>
</organism>
<accession>K8E139</accession>
<evidence type="ECO:0000256" key="1">
    <source>
        <dbReference type="SAM" id="MobiDB-lite"/>
    </source>
</evidence>
<dbReference type="GO" id="GO:0003677">
    <property type="term" value="F:DNA binding"/>
    <property type="evidence" value="ECO:0007669"/>
    <property type="project" value="InterPro"/>
</dbReference>
<sequence length="252" mass="27827">MPIGEVLRNARIRKGYSFEYLEEATKIRAKYLQALENENFAVLPGQVYAKAFLRTYARFLELDVEQVMAEYNQLSPETALHKNETEQPPPEPAAAPSSKRWHYAVAGFAVIALLAFNALYHMGDSPEHNKPELPNTVQQPPVNQTLPSAPINNNRPETGQSKPTEGVRVVLKVTDSQSWMQIVADGKTVFSGLVNPGETKDFTADEKIYLHVGNAGAVEVSVNGKDLGRLGEPGKVRRQTFNAGEEPQLTQG</sequence>
<dbReference type="Pfam" id="PF13464">
    <property type="entry name" value="RodZ_C"/>
    <property type="match status" value="1"/>
</dbReference>
<evidence type="ECO:0000259" key="2">
    <source>
        <dbReference type="Pfam" id="PF13464"/>
    </source>
</evidence>
<gene>
    <name evidence="3" type="ORF">DESHY_80066</name>
</gene>
<dbReference type="Gene3D" id="1.10.260.40">
    <property type="entry name" value="lambda repressor-like DNA-binding domains"/>
    <property type="match status" value="1"/>
</dbReference>
<dbReference type="AlphaFoldDB" id="K8E139"/>
<dbReference type="Proteomes" id="UP000009315">
    <property type="component" value="Unassembled WGS sequence"/>
</dbReference>
<dbReference type="EMBL" id="CAOS01000015">
    <property type="protein sequence ID" value="CCO09399.1"/>
    <property type="molecule type" value="Genomic_DNA"/>
</dbReference>
<keyword evidence="4" id="KW-1185">Reference proteome</keyword>
<dbReference type="PANTHER" id="PTHR34475">
    <property type="match status" value="1"/>
</dbReference>
<feature type="domain" description="Cytoskeleton protein RodZ-like C-terminal" evidence="2">
    <location>
        <begin position="173"/>
        <end position="239"/>
    </location>
</feature>
<comment type="caution">
    <text evidence="3">The sequence shown here is derived from an EMBL/GenBank/DDBJ whole genome shotgun (WGS) entry which is preliminary data.</text>
</comment>
<dbReference type="RefSeq" id="WP_008413407.1">
    <property type="nucleotide sequence ID" value="NZ_CAOS01000015.1"/>
</dbReference>
<dbReference type="PANTHER" id="PTHR34475:SF1">
    <property type="entry name" value="CYTOSKELETON PROTEIN RODZ"/>
    <property type="match status" value="1"/>
</dbReference>